<feature type="domain" description="Fibronectin type-II" evidence="12">
    <location>
        <begin position="664"/>
        <end position="709"/>
    </location>
</feature>
<keyword evidence="4" id="KW-0677">Repeat</keyword>
<feature type="domain" description="EGF-like" evidence="11">
    <location>
        <begin position="147"/>
        <end position="189"/>
    </location>
</feature>
<feature type="domain" description="Fibronectin type-II" evidence="12">
    <location>
        <begin position="296"/>
        <end position="341"/>
    </location>
</feature>
<dbReference type="InterPro" id="IPR000082">
    <property type="entry name" value="SEA_dom"/>
</dbReference>
<name>A0A8J9ZN04_BRALA</name>
<dbReference type="GO" id="GO:0071944">
    <property type="term" value="C:cell periphery"/>
    <property type="evidence" value="ECO:0007669"/>
    <property type="project" value="UniProtKB-ARBA"/>
</dbReference>
<evidence type="ECO:0000256" key="2">
    <source>
        <dbReference type="ARBA" id="ARBA00010011"/>
    </source>
</evidence>
<feature type="domain" description="Fibronectin type-II" evidence="12">
    <location>
        <begin position="851"/>
        <end position="896"/>
    </location>
</feature>
<dbReference type="InterPro" id="IPR036364">
    <property type="entry name" value="SEA_dom_sf"/>
</dbReference>
<organism evidence="13 14">
    <name type="scientific">Branchiostoma lanceolatum</name>
    <name type="common">Common lancelet</name>
    <name type="synonym">Amphioxus lanceolatum</name>
    <dbReference type="NCBI Taxonomy" id="7740"/>
    <lineage>
        <taxon>Eukaryota</taxon>
        <taxon>Metazoa</taxon>
        <taxon>Chordata</taxon>
        <taxon>Cephalochordata</taxon>
        <taxon>Leptocardii</taxon>
        <taxon>Amphioxiformes</taxon>
        <taxon>Branchiostomatidae</taxon>
        <taxon>Branchiostoma</taxon>
    </lineage>
</organism>
<feature type="domain" description="Fibronectin type-II" evidence="12">
    <location>
        <begin position="796"/>
        <end position="841"/>
    </location>
</feature>
<keyword evidence="6" id="KW-0245">EGF-like domain</keyword>
<feature type="domain" description="Fibronectin type-II" evidence="12">
    <location>
        <begin position="1365"/>
        <end position="1410"/>
    </location>
</feature>
<dbReference type="InterPro" id="IPR013806">
    <property type="entry name" value="Kringle-like"/>
</dbReference>
<evidence type="ECO:0000256" key="3">
    <source>
        <dbReference type="ARBA" id="ARBA00022525"/>
    </source>
</evidence>
<feature type="compositionally biased region" description="Low complexity" evidence="8">
    <location>
        <begin position="1744"/>
        <end position="1762"/>
    </location>
</feature>
<dbReference type="PROSITE" id="PS51092">
    <property type="entry name" value="FN2_2"/>
    <property type="match status" value="18"/>
</dbReference>
<feature type="transmembrane region" description="Helical" evidence="9">
    <location>
        <begin position="2439"/>
        <end position="2466"/>
    </location>
</feature>
<evidence type="ECO:0000259" key="12">
    <source>
        <dbReference type="PROSITE" id="PS51092"/>
    </source>
</evidence>
<evidence type="ECO:0000256" key="5">
    <source>
        <dbReference type="ARBA" id="ARBA00023157"/>
    </source>
</evidence>
<dbReference type="PROSITE" id="PS50024">
    <property type="entry name" value="SEA"/>
    <property type="match status" value="2"/>
</dbReference>
<keyword evidence="5" id="KW-1015">Disulfide bond</keyword>
<sequence length="2615" mass="295093">MAPEGGGVADSQPVTRVPITVRLLGDFMEDLRNDSSTTYINFTEEFNRAVTSMFKVLQSFVGVEIQHYSAGSIVVEFDIIIEEEIVDVDDVIDVVSVIASSLASSNSTLGNFTVGEVSFVADDNTTSAVTPCDCGQLNCVNVLGDCVAFCSSNINYCFNGGTCRSNRTTHLSCDCLVTQDAFYTGERCENEVVVTRPPTTTGVDTESPTLTDTSENWTVFVTTVDMTTASNQRPEKPSSAKTTISSTSTRGMNSSTALTTTRTTVLRDSTVQPTTSTTAANVSVPAPTPSPKSGPVPPSECTFPFEYDNKVYHECTTTNSSHPWCAWDSFYRYSRWGYCEVQEPKEPGCSFPFMYHGNYYFSCTTENSYRRPWCAYDTRYQQENWRHCDGSEEVHEPEKPEDTECAFPFVYKGNIYYSCTTEDYIVPWCARDRLYHPDRWVLCASKTTDTEHDTAEKTLLDERCQSQFWYKDELYTGCTDQDSLYPWCAWDVTYQKGRWSVCDAKADKDTDGSGDLSGSGSGDEEEEGSALSPKNEDEDAWLWDDTSCHIPFVYKGKTYSRCTTKDSLVPWCSVDPVFQPGLGRWAFCTEEQSRPQPPRDEDTPPKSTDTDGQCVFPFYYNGMRYTGCAMADALTPWCAWDQVYRKNRWSYCEKALPEPSGVEGRPYDCVFPFHFGGHWKYDCIVSESGRPWCPWDQFYRTGRYSFCDVDKKNEKPPSEGSGEPEMSGSGEEVACTFPFYYNDVLYKRCALVDSLLPWCAWDETFQEGRWSVCDFTHDQANSSEDDTSGSGSGEDMENILCTFPFLYKHKEYNECTMDDSLIPWCAWDKIYDEGRWSHCNKEQSSAPHKPERPDKCVFPFNYEGQWHYDCAVSSIDMAWCAWDKVYVHGRFSFCDLNKGEGSAEGSGNSEPGELEETSGSGAAIPCTFPFKYEGIWYEGCSPADSVLPWCAWDAEFQPERWSVCDGTNKKTDDGSNKGSGEIDEDQSDPWLSGAEDAWLWDETSCVFPFMYKGVLYRKCTTHDSSHPWCSVDAIYQQGWGRWAYCSKPNDNANSTKPTQMPEPYLRDPRCIFPFYYNKKWHSECAMEDSLIPWCAWDYVLQPDRWSYCETTERPAEGSGHVESSGEEMSGSGDETLCVFPFRYHGIWHSDCTLVDSIVPWCAWDHDYKEGRYTICKEGRKTSNAHPTEASGDSETSGSGDEEKCSFQFMYSGVLYTGCTNVDSIVPWCAWDQRYQEGRYSICDELAEVYLPDTKDEKACVFPFRYDGDVYDSCTTKDSVTMPWCAWDGEYQLGHWSYCKGTVKPTSSPPPAVPAECVFPFYYRGQRYNECTAVGFALPWCAWDHTYTEGRWSVCKEKPSEEQPRPSDENCAFPFVYRGLAFTQCTTVDSTRPWCSWGHLHMAGRWSYCECTFPFRYQGRTYHSCTTDGWHEPWCALDSQYLPHRWTTCTEVLITTEVVTSAPRTDVDIVTEFFTPNIATEVIDLTTAIMKTTEIEREFSTQETTQDTTVYMAQSTVTELLPDATEQAKEEATTNLDDTSMGTDETTMIGVQGSTQVFQATTGESVLVTTRVMEVETTVETLEETSHVTAISEATSQRTHTDIPLNTTPVLDVETTVKTFEETSAVTAIGETTSQRTHPVVPMNTTGVLEVETTVETLEETSAVTAISETTSQRTHTDMALVTTDDVQESTVILGQTTVSPTPVQVLTTSVVDVSTSEVIQGTTSGVVQTTTSSTQAKSSPAVQTSSTVPLSTSGVVSSSTSTEVQETTTAGYHNFCRSDDNFFLGAEHHNACRSDEYFCRGAGHHNYCRSDDYFCRGAGHHNYCRSDDYFCRGAGHHSYCRSDDYFCLGAGHHNCRPDDYFCRGAGHHNFCRPDDYFCRGAEHHNACRSDDYFCRGAGHHNYCRSDDYFCRGAEHHNACRSDDYFCLGAGHHNCRPDDYFCRGAGHHNYCRSDDYFCRGAGHHNYCRSDDYFCRGAEHHNACRSDDYFCRGAGHHNYCRSDDYFCRGAEHHNACRSDDYFCLGAGHHNCRPDDYFCRGAGHHNFCRPDDYFCRGAEHHNACRSDDYFCRGAGHHNYCRSDDYFCLGAGHHNCRPDDYFCRGAGHHNFCRPDDYFCRGAEHHNACRSDDYFCRGAGHHNYCRSDDYFCRGAGHHNYCRSDDYFCRGAGHHSYCRSDDYFCRGTGHHNYCRSDDYFCRGAGHHNDCRPDDYFCRGAEHHNACRSDDYFCRDTGHHNFRSPNNNFRHSTCHYLKPIVASAVAIEVQITSQNFTQELTNSNTTEYQQLAQELIDYLSQLYADVPGFQGIVINGFREGSVIAEFDVIIESQVAASPMEIGSVLQTAMENTDNTLGNFVVGQLRVAVEGNFTEMSTCSNREGCGNGIRCTKIGDTCVAFCRTNPGYCYNGGQCSDSANDHLTCLCPWNLWRYYSGDKCQNVDTSVILYIIIGSCAGGLLILLTAVSGIAIMVKRSRNKSFAHSVGHTPDPGQEGSVRRYGYSKDPFMRSLAEMLEQNAPDENQLWNKQVGHTNESFLYQPEVERREPEEGRAAEEESRRDLLSKMRIYDAQVHDGMQTISSATGSQDITIHFPPRPSRPTDNTGFAPLNTYNPRLLKDVHL</sequence>
<feature type="domain" description="Fibronectin type-II" evidence="12">
    <location>
        <begin position="1000"/>
        <end position="1047"/>
    </location>
</feature>
<comment type="similarity">
    <text evidence="2">Belongs to the seminal plasma protein family.</text>
</comment>
<keyword evidence="3" id="KW-0964">Secreted</keyword>
<evidence type="ECO:0000313" key="13">
    <source>
        <dbReference type="EMBL" id="CAH1257232.1"/>
    </source>
</evidence>
<dbReference type="PANTHER" id="PTHR22918">
    <property type="entry name" value="SEMINAL PLASMA PROTEIN"/>
    <property type="match status" value="1"/>
</dbReference>
<dbReference type="OrthoDB" id="406838at2759"/>
<dbReference type="Gene3D" id="2.10.10.10">
    <property type="entry name" value="Fibronectin, type II, collagen-binding"/>
    <property type="match status" value="19"/>
</dbReference>
<dbReference type="Pfam" id="PF00040">
    <property type="entry name" value="fn2"/>
    <property type="match status" value="18"/>
</dbReference>
<gene>
    <name evidence="13" type="primary">ELSPBP1</name>
    <name evidence="13" type="ORF">BLAG_LOCUS15228</name>
</gene>
<evidence type="ECO:0000256" key="7">
    <source>
        <dbReference type="PROSITE-ProRule" id="PRU00479"/>
    </source>
</evidence>
<feature type="domain" description="Fibronectin type-II" evidence="12">
    <location>
        <begin position="1199"/>
        <end position="1244"/>
    </location>
</feature>
<feature type="compositionally biased region" description="Basic and acidic residues" evidence="8">
    <location>
        <begin position="591"/>
        <end position="604"/>
    </location>
</feature>
<feature type="domain" description="SEA" evidence="10">
    <location>
        <begin position="2254"/>
        <end position="2366"/>
    </location>
</feature>
<dbReference type="InterPro" id="IPR051666">
    <property type="entry name" value="SP_Capacitation_Regulator"/>
</dbReference>
<proteinExistence type="inferred from homology"/>
<comment type="subcellular location">
    <subcellularLocation>
        <location evidence="1">Secreted</location>
    </subcellularLocation>
</comment>
<feature type="domain" description="Fibronectin type-II" evidence="12">
    <location>
        <begin position="1405"/>
        <end position="1450"/>
    </location>
</feature>
<keyword evidence="9" id="KW-0812">Transmembrane</keyword>
<keyword evidence="9" id="KW-1133">Transmembrane helix</keyword>
<dbReference type="SMART" id="SM00059">
    <property type="entry name" value="FN2"/>
    <property type="match status" value="19"/>
</dbReference>
<dbReference type="GO" id="GO:0005576">
    <property type="term" value="C:extracellular region"/>
    <property type="evidence" value="ECO:0007669"/>
    <property type="project" value="UniProtKB-SubCell"/>
</dbReference>
<accession>A0A8J9ZN04</accession>
<evidence type="ECO:0000256" key="9">
    <source>
        <dbReference type="SAM" id="Phobius"/>
    </source>
</evidence>
<feature type="domain" description="Fibronectin type-II" evidence="12">
    <location>
        <begin position="1132"/>
        <end position="1177"/>
    </location>
</feature>
<feature type="region of interest" description="Disordered" evidence="8">
    <location>
        <begin position="508"/>
        <end position="536"/>
    </location>
</feature>
<feature type="domain" description="Fibronectin type-II" evidence="12">
    <location>
        <begin position="609"/>
        <end position="654"/>
    </location>
</feature>
<dbReference type="Pfam" id="PF01390">
    <property type="entry name" value="SEA"/>
    <property type="match status" value="1"/>
</dbReference>
<feature type="region of interest" description="Disordered" evidence="8">
    <location>
        <begin position="967"/>
        <end position="989"/>
    </location>
</feature>
<dbReference type="GO" id="GO:0009986">
    <property type="term" value="C:cell surface"/>
    <property type="evidence" value="ECO:0007669"/>
    <property type="project" value="TreeGrafter"/>
</dbReference>
<feature type="compositionally biased region" description="Low complexity" evidence="8">
    <location>
        <begin position="239"/>
        <end position="271"/>
    </location>
</feature>
<feature type="domain" description="EGF-like" evidence="11">
    <location>
        <begin position="2391"/>
        <end position="2433"/>
    </location>
</feature>
<dbReference type="SMART" id="SM00200">
    <property type="entry name" value="SEA"/>
    <property type="match status" value="2"/>
</dbReference>
<dbReference type="Gene3D" id="3.30.70.960">
    <property type="entry name" value="SEA domain"/>
    <property type="match status" value="1"/>
</dbReference>
<feature type="domain" description="Fibronectin type-II" evidence="12">
    <location>
        <begin position="1065"/>
        <end position="1110"/>
    </location>
</feature>
<evidence type="ECO:0000259" key="11">
    <source>
        <dbReference type="PROSITE" id="PS50026"/>
    </source>
</evidence>
<feature type="domain" description="Fibronectin type-II" evidence="12">
    <location>
        <begin position="400"/>
        <end position="445"/>
    </location>
</feature>
<feature type="compositionally biased region" description="Low complexity" evidence="8">
    <location>
        <begin position="1722"/>
        <end position="1735"/>
    </location>
</feature>
<keyword evidence="14" id="KW-1185">Reference proteome</keyword>
<feature type="domain" description="Fibronectin type-II" evidence="12">
    <location>
        <begin position="344"/>
        <end position="390"/>
    </location>
</feature>
<reference evidence="13" key="1">
    <citation type="submission" date="2022-01" db="EMBL/GenBank/DDBJ databases">
        <authorList>
            <person name="Braso-Vives M."/>
        </authorList>
    </citation>
    <scope>NUCLEOTIDE SEQUENCE</scope>
</reference>
<dbReference type="InterPro" id="IPR000742">
    <property type="entry name" value="EGF"/>
</dbReference>
<dbReference type="GO" id="GO:0008201">
    <property type="term" value="F:heparin binding"/>
    <property type="evidence" value="ECO:0007669"/>
    <property type="project" value="TreeGrafter"/>
</dbReference>
<evidence type="ECO:0000256" key="8">
    <source>
        <dbReference type="SAM" id="MobiDB-lite"/>
    </source>
</evidence>
<evidence type="ECO:0000256" key="1">
    <source>
        <dbReference type="ARBA" id="ARBA00004613"/>
    </source>
</evidence>
<feature type="domain" description="Fibronectin type-II" evidence="12">
    <location>
        <begin position="543"/>
        <end position="590"/>
    </location>
</feature>
<evidence type="ECO:0000259" key="10">
    <source>
        <dbReference type="PROSITE" id="PS50024"/>
    </source>
</evidence>
<feature type="region of interest" description="Disordered" evidence="8">
    <location>
        <begin position="1722"/>
        <end position="1762"/>
    </location>
</feature>
<feature type="region of interest" description="Disordered" evidence="8">
    <location>
        <begin position="228"/>
        <end position="297"/>
    </location>
</feature>
<evidence type="ECO:0000256" key="4">
    <source>
        <dbReference type="ARBA" id="ARBA00022737"/>
    </source>
</evidence>
<feature type="region of interest" description="Disordered" evidence="8">
    <location>
        <begin position="590"/>
        <end position="609"/>
    </location>
</feature>
<dbReference type="PANTHER" id="PTHR22918:SF1">
    <property type="entry name" value="FIBRONECTIN TYPE-II DOMAIN-CONTAINING PROTEIN"/>
    <property type="match status" value="1"/>
</dbReference>
<dbReference type="Proteomes" id="UP000838412">
    <property type="component" value="Chromosome 3"/>
</dbReference>
<comment type="caution">
    <text evidence="7">Lacks conserved residue(s) required for the propagation of feature annotation.</text>
</comment>
<feature type="domain" description="Fibronectin type-II" evidence="12">
    <location>
        <begin position="730"/>
        <end position="775"/>
    </location>
</feature>
<dbReference type="SUPFAM" id="SSF57440">
    <property type="entry name" value="Kringle-like"/>
    <property type="match status" value="19"/>
</dbReference>
<feature type="domain" description="SEA" evidence="10">
    <location>
        <begin position="13"/>
        <end position="126"/>
    </location>
</feature>
<evidence type="ECO:0000313" key="14">
    <source>
        <dbReference type="Proteomes" id="UP000838412"/>
    </source>
</evidence>
<keyword evidence="9" id="KW-0472">Membrane</keyword>
<dbReference type="EMBL" id="OV696688">
    <property type="protein sequence ID" value="CAH1257232.1"/>
    <property type="molecule type" value="Genomic_DNA"/>
</dbReference>
<protein>
    <submittedName>
        <fullName evidence="13">ELSPBP1 protein</fullName>
    </submittedName>
</protein>
<dbReference type="InterPro" id="IPR036943">
    <property type="entry name" value="FN_type2_sf"/>
</dbReference>
<feature type="compositionally biased region" description="Pro residues" evidence="8">
    <location>
        <begin position="286"/>
        <end position="297"/>
    </location>
</feature>
<feature type="compositionally biased region" description="Polar residues" evidence="8">
    <location>
        <begin position="272"/>
        <end position="281"/>
    </location>
</feature>
<dbReference type="PROSITE" id="PS50026">
    <property type="entry name" value="EGF_3"/>
    <property type="match status" value="2"/>
</dbReference>
<dbReference type="SUPFAM" id="SSF82671">
    <property type="entry name" value="SEA domain"/>
    <property type="match status" value="1"/>
</dbReference>
<evidence type="ECO:0000256" key="6">
    <source>
        <dbReference type="PROSITE-ProRule" id="PRU00076"/>
    </source>
</evidence>
<feature type="domain" description="Fibronectin type-II" evidence="12">
    <location>
        <begin position="1254"/>
        <end position="1300"/>
    </location>
</feature>
<feature type="domain" description="Fibronectin type-II" evidence="12">
    <location>
        <begin position="921"/>
        <end position="966"/>
    </location>
</feature>
<feature type="domain" description="Fibronectin type-II" evidence="12">
    <location>
        <begin position="1311"/>
        <end position="1356"/>
    </location>
</feature>
<dbReference type="InterPro" id="IPR000562">
    <property type="entry name" value="FN_type2_dom"/>
</dbReference>